<dbReference type="SUPFAM" id="SSF55681">
    <property type="entry name" value="Class II aaRS and biotin synthetases"/>
    <property type="match status" value="1"/>
</dbReference>
<evidence type="ECO:0000256" key="1">
    <source>
        <dbReference type="ARBA" id="ARBA00010728"/>
    </source>
</evidence>
<dbReference type="CDD" id="cd17683">
    <property type="entry name" value="RUN_RUNDC1"/>
    <property type="match status" value="1"/>
</dbReference>
<dbReference type="Pfam" id="PF00587">
    <property type="entry name" value="tRNA-synt_2b"/>
    <property type="match status" value="1"/>
</dbReference>
<keyword evidence="8" id="KW-0175">Coiled coil</keyword>
<dbReference type="InterPro" id="IPR002317">
    <property type="entry name" value="Ser-tRNA-ligase_type_1"/>
</dbReference>
<feature type="domain" description="Aminoacyl-transfer RNA synthetases class-II family profile" evidence="10">
    <location>
        <begin position="230"/>
        <end position="366"/>
    </location>
</feature>
<dbReference type="Gene3D" id="3.30.930.10">
    <property type="entry name" value="Bira Bifunctional Protein, Domain 2"/>
    <property type="match status" value="2"/>
</dbReference>
<name>A0A7R9M299_9ACAR</name>
<dbReference type="InterPro" id="IPR004012">
    <property type="entry name" value="Run_dom"/>
</dbReference>
<evidence type="ECO:0000256" key="3">
    <source>
        <dbReference type="ARBA" id="ARBA00022598"/>
    </source>
</evidence>
<dbReference type="GO" id="GO:0006434">
    <property type="term" value="P:seryl-tRNA aminoacylation"/>
    <property type="evidence" value="ECO:0007669"/>
    <property type="project" value="InterPro"/>
</dbReference>
<evidence type="ECO:0000259" key="10">
    <source>
        <dbReference type="PROSITE" id="PS50862"/>
    </source>
</evidence>
<keyword evidence="3" id="KW-0436">Ligase</keyword>
<dbReference type="GO" id="GO:0004828">
    <property type="term" value="F:serine-tRNA ligase activity"/>
    <property type="evidence" value="ECO:0007669"/>
    <property type="project" value="UniProtKB-EC"/>
</dbReference>
<evidence type="ECO:0000313" key="12">
    <source>
        <dbReference type="Proteomes" id="UP000728032"/>
    </source>
</evidence>
<dbReference type="PANTHER" id="PTHR11778">
    <property type="entry name" value="SERYL-TRNA SYNTHETASE"/>
    <property type="match status" value="1"/>
</dbReference>
<dbReference type="OrthoDB" id="10068328at2759"/>
<proteinExistence type="inferred from homology"/>
<dbReference type="SMART" id="SM00593">
    <property type="entry name" value="RUN"/>
    <property type="match status" value="1"/>
</dbReference>
<organism evidence="11">
    <name type="scientific">Oppiella nova</name>
    <dbReference type="NCBI Taxonomy" id="334625"/>
    <lineage>
        <taxon>Eukaryota</taxon>
        <taxon>Metazoa</taxon>
        <taxon>Ecdysozoa</taxon>
        <taxon>Arthropoda</taxon>
        <taxon>Chelicerata</taxon>
        <taxon>Arachnida</taxon>
        <taxon>Acari</taxon>
        <taxon>Acariformes</taxon>
        <taxon>Sarcoptiformes</taxon>
        <taxon>Oribatida</taxon>
        <taxon>Brachypylina</taxon>
        <taxon>Oppioidea</taxon>
        <taxon>Oppiidae</taxon>
        <taxon>Oppiella</taxon>
    </lineage>
</organism>
<evidence type="ECO:0000256" key="6">
    <source>
        <dbReference type="ARBA" id="ARBA00023146"/>
    </source>
</evidence>
<reference evidence="11" key="1">
    <citation type="submission" date="2020-11" db="EMBL/GenBank/DDBJ databases">
        <authorList>
            <person name="Tran Van P."/>
        </authorList>
    </citation>
    <scope>NUCLEOTIDE SEQUENCE</scope>
</reference>
<evidence type="ECO:0000313" key="11">
    <source>
        <dbReference type="EMBL" id="CAD7650944.1"/>
    </source>
</evidence>
<dbReference type="Proteomes" id="UP000728032">
    <property type="component" value="Unassembled WGS sequence"/>
</dbReference>
<gene>
    <name evidence="11" type="ORF">ONB1V03_LOCUS8068</name>
</gene>
<dbReference type="InterPro" id="IPR002314">
    <property type="entry name" value="aa-tRNA-synt_IIb"/>
</dbReference>
<accession>A0A7R9M299</accession>
<dbReference type="Gene3D" id="1.20.58.900">
    <property type="match status" value="1"/>
</dbReference>
<keyword evidence="6" id="KW-0030">Aminoacyl-tRNA synthetase</keyword>
<evidence type="ECO:0000256" key="2">
    <source>
        <dbReference type="ARBA" id="ARBA00012840"/>
    </source>
</evidence>
<feature type="coiled-coil region" evidence="8">
    <location>
        <begin position="494"/>
        <end position="521"/>
    </location>
</feature>
<dbReference type="PRINTS" id="PR00981">
    <property type="entry name" value="TRNASYNTHSER"/>
</dbReference>
<dbReference type="PROSITE" id="PS50826">
    <property type="entry name" value="RUN"/>
    <property type="match status" value="1"/>
</dbReference>
<dbReference type="EC" id="6.1.1.11" evidence="2"/>
<dbReference type="AlphaFoldDB" id="A0A7R9M299"/>
<dbReference type="PROSITE" id="PS50862">
    <property type="entry name" value="AA_TRNA_LIGASE_II"/>
    <property type="match status" value="1"/>
</dbReference>
<dbReference type="InterPro" id="IPR045864">
    <property type="entry name" value="aa-tRNA-synth_II/BPL/LPL"/>
</dbReference>
<keyword evidence="4" id="KW-0547">Nucleotide-binding</keyword>
<dbReference type="Pfam" id="PF26030">
    <property type="entry name" value="RUNDC1"/>
    <property type="match status" value="1"/>
</dbReference>
<dbReference type="GO" id="GO:0005524">
    <property type="term" value="F:ATP binding"/>
    <property type="evidence" value="ECO:0007669"/>
    <property type="project" value="UniProtKB-KW"/>
</dbReference>
<evidence type="ECO:0000259" key="9">
    <source>
        <dbReference type="PROSITE" id="PS50826"/>
    </source>
</evidence>
<dbReference type="Pfam" id="PF02759">
    <property type="entry name" value="RUN"/>
    <property type="match status" value="1"/>
</dbReference>
<feature type="domain" description="RUN" evidence="9">
    <location>
        <begin position="742"/>
        <end position="928"/>
    </location>
</feature>
<evidence type="ECO:0000256" key="7">
    <source>
        <dbReference type="ARBA" id="ARBA00031113"/>
    </source>
</evidence>
<evidence type="ECO:0000256" key="5">
    <source>
        <dbReference type="ARBA" id="ARBA00022840"/>
    </source>
</evidence>
<dbReference type="EMBL" id="OC919231">
    <property type="protein sequence ID" value="CAD7650944.1"/>
    <property type="molecule type" value="Genomic_DNA"/>
</dbReference>
<protein>
    <recommendedName>
        <fullName evidence="2">serine--tRNA ligase</fullName>
        <ecNumber evidence="2">6.1.1.11</ecNumber>
    </recommendedName>
    <alternativeName>
        <fullName evidence="7">Seryl-tRNA synthetase</fullName>
    </alternativeName>
</protein>
<evidence type="ECO:0000256" key="8">
    <source>
        <dbReference type="SAM" id="Coils"/>
    </source>
</evidence>
<dbReference type="InterPro" id="IPR037213">
    <property type="entry name" value="Run_dom_sf"/>
</dbReference>
<dbReference type="EMBL" id="CAJPVJ010004406">
    <property type="protein sequence ID" value="CAG2168580.1"/>
    <property type="molecule type" value="Genomic_DNA"/>
</dbReference>
<comment type="similarity">
    <text evidence="1">Belongs to the class-II aminoacyl-tRNA synthetase family. Type-1 seryl-tRNA synthetase subfamily.</text>
</comment>
<dbReference type="SUPFAM" id="SSF140741">
    <property type="entry name" value="RUN domain-like"/>
    <property type="match status" value="1"/>
</dbReference>
<evidence type="ECO:0000256" key="4">
    <source>
        <dbReference type="ARBA" id="ARBA00022741"/>
    </source>
</evidence>
<keyword evidence="12" id="KW-1185">Reference proteome</keyword>
<dbReference type="InterPro" id="IPR058732">
    <property type="entry name" value="RUNDC1_M"/>
</dbReference>
<dbReference type="InterPro" id="IPR006195">
    <property type="entry name" value="aa-tRNA-synth_II"/>
</dbReference>
<keyword evidence="5" id="KW-0067">ATP-binding</keyword>
<sequence>MTFRRLFVTQRYAQLLSTRKCRKYYSTYELMPNHHNYETDYYCSPRNHSQILKNIELRGMADELKELFDESTRHDSQLLSQAIINNIESMPNKLHPIWYDSDNDYKTVDTIGTKRVFDFKPQKAETLLQKLGLLYLSDRSAGNLGVVGGKNSYAFVADLCRLEHALITWTTSVLINEYGFTPVVVPQLLYSDIIKSCGFNPSGRRSQVYRLTSDERVCLIGTAEQPLAAFNIVEMFAITDETQSSQMLHHLVDIQKSLFERLFICFRVIDMPPHDLGLPAHRKFDIEAYMPGRDVWGEISSASNCTDYQSRRLNMKYRSLDVNEETNQVFSDRFVHTINGTACAVPRMLITICEQNQTSDGFIVIPEVLLDTKSETQDIDEVFEKQLKYCSCDSEYGEDGDREFDLMGDNQLSPNRMRQLEEEQELLNGSLMALTTHFAQVQLRLKQIVDANEDQREDLLKELEQFANRGIPDIRQPQMDLMSDKENDDRTVTEDTLELQRIKQKELIEKLKDQLEDLESYAYETGDIASIPSSMLLERQTVIIEQLKGKLPLNLDELDKSTPEELRKQVDRAIRDLVNPVIMKEQLVGQLKTQITDLERFIHFLQGEEQSKCTCNCPMHGNSQQCLEPYNKQKAEEMLRRRADRNKKSKETNETAIKMIRRALTLLQVFTFAQFGCGNINPHFERNTLKKSSKGNHWGDLRARLEVAIDRILDIHHEKHSNDSDYTSDSDESPTNLLCNERIISAVRKDLSSALRDLLQHGLSGNTPDRISEGSAPTVFNWGCFSTRSHLVPRSLHAWDVVLKYYELKNGIKYNSCPARRLSQSFNLQIVGGLAITPKQTLLSCIDDIIESHTKLKRSFDSHFKAFVCSALNEGKLCQWLKLIVKSRTIIGMYYEDWSYMVSTGFDDTLRSLDKLSVVRFHLPTDLAVRQLQNIHDAF</sequence>